<evidence type="ECO:0000256" key="1">
    <source>
        <dbReference type="SAM" id="MobiDB-lite"/>
    </source>
</evidence>
<organism evidence="3 4">
    <name type="scientific">Thlaspi arvense</name>
    <name type="common">Field penny-cress</name>
    <dbReference type="NCBI Taxonomy" id="13288"/>
    <lineage>
        <taxon>Eukaryota</taxon>
        <taxon>Viridiplantae</taxon>
        <taxon>Streptophyta</taxon>
        <taxon>Embryophyta</taxon>
        <taxon>Tracheophyta</taxon>
        <taxon>Spermatophyta</taxon>
        <taxon>Magnoliopsida</taxon>
        <taxon>eudicotyledons</taxon>
        <taxon>Gunneridae</taxon>
        <taxon>Pentapetalae</taxon>
        <taxon>rosids</taxon>
        <taxon>malvids</taxon>
        <taxon>Brassicales</taxon>
        <taxon>Brassicaceae</taxon>
        <taxon>Thlaspideae</taxon>
        <taxon>Thlaspi</taxon>
    </lineage>
</organism>
<keyword evidence="2" id="KW-0812">Transmembrane</keyword>
<evidence type="ECO:0008006" key="5">
    <source>
        <dbReference type="Google" id="ProtNLM"/>
    </source>
</evidence>
<feature type="transmembrane region" description="Helical" evidence="2">
    <location>
        <begin position="169"/>
        <end position="190"/>
    </location>
</feature>
<feature type="region of interest" description="Disordered" evidence="1">
    <location>
        <begin position="1"/>
        <end position="33"/>
    </location>
</feature>
<evidence type="ECO:0000256" key="2">
    <source>
        <dbReference type="SAM" id="Phobius"/>
    </source>
</evidence>
<dbReference type="Proteomes" id="UP000836841">
    <property type="component" value="Chromosome 4"/>
</dbReference>
<dbReference type="PANTHER" id="PTHR34459">
    <property type="entry name" value="OS01G0264500 PROTEIN"/>
    <property type="match status" value="1"/>
</dbReference>
<evidence type="ECO:0000313" key="3">
    <source>
        <dbReference type="EMBL" id="CAH2058433.1"/>
    </source>
</evidence>
<dbReference type="AlphaFoldDB" id="A0AAU9S654"/>
<sequence length="251" mass="27629">MGIVGQQHLELEDDDDDRSEPVIGERERERMGTRQVYEEKLRRGNLDYDPTMNPGLGSARCPRCLSLLNPNPEKGEWAVTSVLHDAAAVAGSGIGGLLSAVHAFNTGIPYLQNRFPGSKRLSFLVGVPLLLGYSGVGAAFGGSMVFFPSILYISLRVSGYVSSILARRLLFYVLLSTYYMSMHTCVCFSLKKTPEVLLVFNGLVGYALPKFAQLTVTSYYASSSASHYGISLLTRYIEEAHLSRTQKEEVK</sequence>
<keyword evidence="2" id="KW-1133">Transmembrane helix</keyword>
<feature type="transmembrane region" description="Helical" evidence="2">
    <location>
        <begin position="121"/>
        <end position="149"/>
    </location>
</feature>
<feature type="compositionally biased region" description="Basic and acidic residues" evidence="1">
    <location>
        <begin position="19"/>
        <end position="33"/>
    </location>
</feature>
<evidence type="ECO:0000313" key="4">
    <source>
        <dbReference type="Proteomes" id="UP000836841"/>
    </source>
</evidence>
<name>A0AAU9S654_THLAR</name>
<gene>
    <name evidence="3" type="ORF">TAV2_LOCUS13960</name>
</gene>
<keyword evidence="4" id="KW-1185">Reference proteome</keyword>
<dbReference type="PANTHER" id="PTHR34459:SF2">
    <property type="entry name" value="TRANSMEMBRANE PROTEIN"/>
    <property type="match status" value="1"/>
</dbReference>
<dbReference type="EMBL" id="OU466860">
    <property type="protein sequence ID" value="CAH2058433.1"/>
    <property type="molecule type" value="Genomic_DNA"/>
</dbReference>
<protein>
    <recommendedName>
        <fullName evidence="5">Transmembrane protein</fullName>
    </recommendedName>
</protein>
<proteinExistence type="predicted"/>
<reference evidence="3 4" key="1">
    <citation type="submission" date="2022-03" db="EMBL/GenBank/DDBJ databases">
        <authorList>
            <person name="Nunn A."/>
            <person name="Chopra R."/>
            <person name="Nunn A."/>
            <person name="Contreras Garrido A."/>
        </authorList>
    </citation>
    <scope>NUCLEOTIDE SEQUENCE [LARGE SCALE GENOMIC DNA]</scope>
</reference>
<keyword evidence="2" id="KW-0472">Membrane</keyword>
<accession>A0AAU9S654</accession>